<dbReference type="Proteomes" id="UP000033647">
    <property type="component" value="Unassembled WGS sequence"/>
</dbReference>
<comment type="similarity">
    <text evidence="2">Belongs to the cytochrome P450 family.</text>
</comment>
<protein>
    <submittedName>
        <fullName evidence="8">Cytochrome p450 6a1 like protein</fullName>
    </submittedName>
</protein>
<dbReference type="SUPFAM" id="SSF48264">
    <property type="entry name" value="Cytochrome P450"/>
    <property type="match status" value="1"/>
</dbReference>
<dbReference type="STRING" id="1047168.A0A0F4GTQ7"/>
<feature type="binding site" description="axial binding residue" evidence="6">
    <location>
        <position position="399"/>
    </location>
    <ligand>
        <name>heme</name>
        <dbReference type="ChEBI" id="CHEBI:30413"/>
    </ligand>
    <ligandPart>
        <name>Fe</name>
        <dbReference type="ChEBI" id="CHEBI:18248"/>
    </ligandPart>
</feature>
<dbReference type="GO" id="GO:0004497">
    <property type="term" value="F:monooxygenase activity"/>
    <property type="evidence" value="ECO:0007669"/>
    <property type="project" value="InterPro"/>
</dbReference>
<reference evidence="8 9" key="1">
    <citation type="submission" date="2015-03" db="EMBL/GenBank/DDBJ databases">
        <title>RNA-seq based gene annotation and comparative genomics of four Zymoseptoria species reveal species-specific pathogenicity related genes and transposable element activity.</title>
        <authorList>
            <person name="Grandaubert J."/>
            <person name="Bhattacharyya A."/>
            <person name="Stukenbrock E.H."/>
        </authorList>
    </citation>
    <scope>NUCLEOTIDE SEQUENCE [LARGE SCALE GENOMIC DNA]</scope>
    <source>
        <strain evidence="8 9">Zb18110</strain>
    </source>
</reference>
<evidence type="ECO:0000256" key="1">
    <source>
        <dbReference type="ARBA" id="ARBA00001971"/>
    </source>
</evidence>
<dbReference type="AlphaFoldDB" id="A0A0F4GTQ7"/>
<comment type="cofactor">
    <cofactor evidence="1 6">
        <name>heme</name>
        <dbReference type="ChEBI" id="CHEBI:30413"/>
    </cofactor>
</comment>
<evidence type="ECO:0000313" key="8">
    <source>
        <dbReference type="EMBL" id="KJY00418.1"/>
    </source>
</evidence>
<gene>
    <name evidence="8" type="ORF">TI39_contig330g00011</name>
</gene>
<dbReference type="EMBL" id="LAFY01000322">
    <property type="protein sequence ID" value="KJY00418.1"/>
    <property type="molecule type" value="Genomic_DNA"/>
</dbReference>
<dbReference type="InterPro" id="IPR001128">
    <property type="entry name" value="Cyt_P450"/>
</dbReference>
<proteinExistence type="inferred from homology"/>
<dbReference type="Gene3D" id="1.10.630.10">
    <property type="entry name" value="Cytochrome P450"/>
    <property type="match status" value="1"/>
</dbReference>
<dbReference type="GO" id="GO:0016705">
    <property type="term" value="F:oxidoreductase activity, acting on paired donors, with incorporation or reduction of molecular oxygen"/>
    <property type="evidence" value="ECO:0007669"/>
    <property type="project" value="InterPro"/>
</dbReference>
<keyword evidence="9" id="KW-1185">Reference proteome</keyword>
<dbReference type="GO" id="GO:0020037">
    <property type="term" value="F:heme binding"/>
    <property type="evidence" value="ECO:0007669"/>
    <property type="project" value="InterPro"/>
</dbReference>
<dbReference type="PRINTS" id="PR00465">
    <property type="entry name" value="EP450IV"/>
</dbReference>
<evidence type="ECO:0000256" key="6">
    <source>
        <dbReference type="PIRSR" id="PIRSR602403-1"/>
    </source>
</evidence>
<dbReference type="InterPro" id="IPR050529">
    <property type="entry name" value="CYP450_sterol_14alpha_dmase"/>
</dbReference>
<dbReference type="PANTHER" id="PTHR24304">
    <property type="entry name" value="CYTOCHROME P450 FAMILY 7"/>
    <property type="match status" value="1"/>
</dbReference>
<evidence type="ECO:0000256" key="3">
    <source>
        <dbReference type="ARBA" id="ARBA00022617"/>
    </source>
</evidence>
<dbReference type="GO" id="GO:0005506">
    <property type="term" value="F:iron ion binding"/>
    <property type="evidence" value="ECO:0007669"/>
    <property type="project" value="InterPro"/>
</dbReference>
<name>A0A0F4GTQ7_9PEZI</name>
<dbReference type="Pfam" id="PF00067">
    <property type="entry name" value="p450"/>
    <property type="match status" value="1"/>
</dbReference>
<evidence type="ECO:0000313" key="9">
    <source>
        <dbReference type="Proteomes" id="UP000033647"/>
    </source>
</evidence>
<organism evidence="8 9">
    <name type="scientific">Zymoseptoria brevis</name>
    <dbReference type="NCBI Taxonomy" id="1047168"/>
    <lineage>
        <taxon>Eukaryota</taxon>
        <taxon>Fungi</taxon>
        <taxon>Dikarya</taxon>
        <taxon>Ascomycota</taxon>
        <taxon>Pezizomycotina</taxon>
        <taxon>Dothideomycetes</taxon>
        <taxon>Dothideomycetidae</taxon>
        <taxon>Mycosphaerellales</taxon>
        <taxon>Mycosphaerellaceae</taxon>
        <taxon>Zymoseptoria</taxon>
    </lineage>
</organism>
<keyword evidence="5 6" id="KW-0408">Iron</keyword>
<evidence type="ECO:0000256" key="7">
    <source>
        <dbReference type="SAM" id="MobiDB-lite"/>
    </source>
</evidence>
<dbReference type="PANTHER" id="PTHR24304:SF2">
    <property type="entry name" value="24-HYDROXYCHOLESTEROL 7-ALPHA-HYDROXYLASE"/>
    <property type="match status" value="1"/>
</dbReference>
<evidence type="ECO:0000256" key="5">
    <source>
        <dbReference type="ARBA" id="ARBA00023004"/>
    </source>
</evidence>
<dbReference type="InterPro" id="IPR002403">
    <property type="entry name" value="Cyt_P450_E_grp-IV"/>
</dbReference>
<feature type="region of interest" description="Disordered" evidence="7">
    <location>
        <begin position="435"/>
        <end position="459"/>
    </location>
</feature>
<evidence type="ECO:0000256" key="2">
    <source>
        <dbReference type="ARBA" id="ARBA00010617"/>
    </source>
</evidence>
<sequence length="459" mass="52622">MIRFFTDRRRFVLDNIAASRTGNFRFNIGRHDVVCLAGIEGRKAFFEHKDLNPPAGYAVLFNSAPPQPTRNYVASRTGAKFEFTGWFLRKLAGFLHRDYLNQVLPKLLEDVHTQIEQRVPIRDNVISGTIDPFKEIYRIVYKLTIRTLGPSEIADDENLTEETLRYFEMIARSASTARIICPYLPTPGHLKRMYAGAKLYSLIRKLVRDRRMSGERTDDAFQQLIDDGEDELKVMKFVLGALFAGQLNTGISAAWILVYLAVNPEWYRTIQGEVDRVVRECNMADSTQGPAEVFAQMTAEDWDTRFPFLELCLKETIRFRVPTAAMRQNLGESALQIGNTGEEIPKDWFAVYLFDEAHFNPNIYAEPDKWDPSRYLGERKEHMKEPHCYSAWGSGRHPCVGAKFAKLEVKVITACFVASFDWHAVGADGKRLNHQPKAARANTLSPRPEEEVRLQYRAR</sequence>
<dbReference type="InterPro" id="IPR036396">
    <property type="entry name" value="Cyt_P450_sf"/>
</dbReference>
<accession>A0A0F4GTQ7</accession>
<keyword evidence="3 6" id="KW-0349">Heme</keyword>
<keyword evidence="4 6" id="KW-0479">Metal-binding</keyword>
<feature type="compositionally biased region" description="Basic and acidic residues" evidence="7">
    <location>
        <begin position="447"/>
        <end position="459"/>
    </location>
</feature>
<evidence type="ECO:0000256" key="4">
    <source>
        <dbReference type="ARBA" id="ARBA00022723"/>
    </source>
</evidence>
<dbReference type="OrthoDB" id="1055148at2759"/>
<comment type="caution">
    <text evidence="8">The sequence shown here is derived from an EMBL/GenBank/DDBJ whole genome shotgun (WGS) entry which is preliminary data.</text>
</comment>